<keyword evidence="3" id="KW-0378">Hydrolase</keyword>
<dbReference type="Proteomes" id="UP000325577">
    <property type="component" value="Linkage Group LG0"/>
</dbReference>
<dbReference type="GO" id="GO:0046872">
    <property type="term" value="F:metal ion binding"/>
    <property type="evidence" value="ECO:0007669"/>
    <property type="project" value="UniProtKB-KW"/>
</dbReference>
<proteinExistence type="inferred from homology"/>
<protein>
    <submittedName>
        <fullName evidence="5">Uncharacterized protein</fullName>
    </submittedName>
</protein>
<accession>A0A5J5C327</accession>
<dbReference type="EMBL" id="CM018031">
    <property type="protein sequence ID" value="KAA8549735.1"/>
    <property type="molecule type" value="Genomic_DNA"/>
</dbReference>
<evidence type="ECO:0000256" key="2">
    <source>
        <dbReference type="ARBA" id="ARBA00022723"/>
    </source>
</evidence>
<dbReference type="InterPro" id="IPR023214">
    <property type="entry name" value="HAD_sf"/>
</dbReference>
<dbReference type="AlphaFoldDB" id="A0A5J5C327"/>
<organism evidence="5 6">
    <name type="scientific">Nyssa sinensis</name>
    <dbReference type="NCBI Taxonomy" id="561372"/>
    <lineage>
        <taxon>Eukaryota</taxon>
        <taxon>Viridiplantae</taxon>
        <taxon>Streptophyta</taxon>
        <taxon>Embryophyta</taxon>
        <taxon>Tracheophyta</taxon>
        <taxon>Spermatophyta</taxon>
        <taxon>Magnoliopsida</taxon>
        <taxon>eudicotyledons</taxon>
        <taxon>Gunneridae</taxon>
        <taxon>Pentapetalae</taxon>
        <taxon>asterids</taxon>
        <taxon>Cornales</taxon>
        <taxon>Nyssaceae</taxon>
        <taxon>Nyssa</taxon>
    </lineage>
</organism>
<gene>
    <name evidence="5" type="ORF">F0562_001247</name>
</gene>
<keyword evidence="2" id="KW-0479">Metal-binding</keyword>
<dbReference type="InterPro" id="IPR036412">
    <property type="entry name" value="HAD-like_sf"/>
</dbReference>
<keyword evidence="6" id="KW-1185">Reference proteome</keyword>
<evidence type="ECO:0000313" key="6">
    <source>
        <dbReference type="Proteomes" id="UP000325577"/>
    </source>
</evidence>
<dbReference type="OrthoDB" id="10252832at2759"/>
<dbReference type="Gene3D" id="3.40.50.1000">
    <property type="entry name" value="HAD superfamily/HAD-like"/>
    <property type="match status" value="1"/>
</dbReference>
<evidence type="ECO:0000256" key="4">
    <source>
        <dbReference type="ARBA" id="ARBA00022842"/>
    </source>
</evidence>
<sequence>MLLNTDNGTPMPQVGSTFLRLPLKSLKKTSFRVFQVLYVGDHIYGDILRSKKVLGFWSYVFHIIFQEMYRRHK</sequence>
<evidence type="ECO:0000256" key="1">
    <source>
        <dbReference type="ARBA" id="ARBA00009589"/>
    </source>
</evidence>
<dbReference type="Pfam" id="PF05761">
    <property type="entry name" value="5_nucleotid"/>
    <property type="match status" value="1"/>
</dbReference>
<evidence type="ECO:0000313" key="5">
    <source>
        <dbReference type="EMBL" id="KAA8549735.1"/>
    </source>
</evidence>
<dbReference type="InterPro" id="IPR008380">
    <property type="entry name" value="HAD-SF_hydro_IG_5-nucl"/>
</dbReference>
<reference evidence="5 6" key="1">
    <citation type="submission" date="2019-09" db="EMBL/GenBank/DDBJ databases">
        <title>A chromosome-level genome assembly of the Chinese tupelo Nyssa sinensis.</title>
        <authorList>
            <person name="Yang X."/>
            <person name="Kang M."/>
            <person name="Yang Y."/>
            <person name="Xiong H."/>
            <person name="Wang M."/>
            <person name="Zhang Z."/>
            <person name="Wang Z."/>
            <person name="Wu H."/>
            <person name="Ma T."/>
            <person name="Liu J."/>
            <person name="Xi Z."/>
        </authorList>
    </citation>
    <scope>NUCLEOTIDE SEQUENCE [LARGE SCALE GENOMIC DNA]</scope>
    <source>
        <strain evidence="5">J267</strain>
        <tissue evidence="5">Leaf</tissue>
    </source>
</reference>
<name>A0A5J5C327_9ASTE</name>
<keyword evidence="4" id="KW-0460">Magnesium</keyword>
<dbReference type="SUPFAM" id="SSF56784">
    <property type="entry name" value="HAD-like"/>
    <property type="match status" value="1"/>
</dbReference>
<comment type="similarity">
    <text evidence="1">Belongs to the 5'(3')-deoxyribonucleotidase family.</text>
</comment>
<evidence type="ECO:0000256" key="3">
    <source>
        <dbReference type="ARBA" id="ARBA00022801"/>
    </source>
</evidence>
<dbReference type="GO" id="GO:0016787">
    <property type="term" value="F:hydrolase activity"/>
    <property type="evidence" value="ECO:0007669"/>
    <property type="project" value="UniProtKB-KW"/>
</dbReference>